<evidence type="ECO:0000256" key="6">
    <source>
        <dbReference type="ARBA" id="ARBA00022967"/>
    </source>
</evidence>
<dbReference type="PROSITE" id="PS51866">
    <property type="entry name" value="MOP"/>
    <property type="match status" value="1"/>
</dbReference>
<evidence type="ECO:0000259" key="10">
    <source>
        <dbReference type="PROSITE" id="PS50893"/>
    </source>
</evidence>
<evidence type="ECO:0000256" key="3">
    <source>
        <dbReference type="ARBA" id="ARBA00022505"/>
    </source>
</evidence>
<feature type="domain" description="ABC transporter" evidence="10">
    <location>
        <begin position="24"/>
        <end position="263"/>
    </location>
</feature>
<dbReference type="InterPro" id="IPR008995">
    <property type="entry name" value="Mo/tungstate-bd_C_term_dom"/>
</dbReference>
<dbReference type="InterPro" id="IPR050334">
    <property type="entry name" value="Molybdenum_import_ModC"/>
</dbReference>
<evidence type="ECO:0000256" key="7">
    <source>
        <dbReference type="ARBA" id="ARBA00023136"/>
    </source>
</evidence>
<evidence type="ECO:0000256" key="5">
    <source>
        <dbReference type="ARBA" id="ARBA00022840"/>
    </source>
</evidence>
<dbReference type="GO" id="GO:0016887">
    <property type="term" value="F:ATP hydrolysis activity"/>
    <property type="evidence" value="ECO:0007669"/>
    <property type="project" value="InterPro"/>
</dbReference>
<keyword evidence="7" id="KW-0472">Membrane</keyword>
<dbReference type="PROSITE" id="PS00211">
    <property type="entry name" value="ABC_TRANSPORTER_1"/>
    <property type="match status" value="1"/>
</dbReference>
<comment type="caution">
    <text evidence="12">The sequence shown here is derived from an EMBL/GenBank/DDBJ whole genome shotgun (WGS) entry which is preliminary data.</text>
</comment>
<dbReference type="AlphaFoldDB" id="A0A432VW69"/>
<evidence type="ECO:0000313" key="12">
    <source>
        <dbReference type="EMBL" id="RUO20744.1"/>
    </source>
</evidence>
<accession>A0A432VW69</accession>
<proteinExistence type="predicted"/>
<evidence type="ECO:0000256" key="1">
    <source>
        <dbReference type="ARBA" id="ARBA00022448"/>
    </source>
</evidence>
<gene>
    <name evidence="12" type="ORF">CWE06_05430</name>
</gene>
<sequence length="399" mass="43925">MQNAETHADLHENQKTNHTANADLQKQEFLRLDIDVHRGDFHLQAKLDLPTTGISAIYGPSGCGKTTLLRVIAGLETQGVNGRIQFAAESWLTAQQVMAVEDRNIGFVFQRPALFPHLTVLENLEFAWCRAPQARKQHLRSGPLWVAELTGINELLQHKPAQLSGGQQQRVAIARTLLSCPQLLLMDEPLANLDRKAKLELVQVLQRVQNVLQIPILYVSHNAEEVLRLADYLVFMEKGQVITHGEFVSVLQSDEGFARLGGENVLAATVVEAVSDAPVEGSAGVNELLHLTIAGQSMRLPNPDWQRNQIASLKQRRLLIAAESIGLARTPPSDTSISNALPAQIIALKPALHPAESRVLLELADGQRCSALITKHSLQRLQFQEGEQVVMLIKAVASH</sequence>
<keyword evidence="1" id="KW-0813">Transport</keyword>
<evidence type="ECO:0000256" key="2">
    <source>
        <dbReference type="ARBA" id="ARBA00022475"/>
    </source>
</evidence>
<evidence type="ECO:0000313" key="13">
    <source>
        <dbReference type="Proteomes" id="UP000288212"/>
    </source>
</evidence>
<dbReference type="GO" id="GO:0005524">
    <property type="term" value="F:ATP binding"/>
    <property type="evidence" value="ECO:0007669"/>
    <property type="project" value="UniProtKB-KW"/>
</dbReference>
<organism evidence="12 13">
    <name type="scientific">Aliidiomarina haloalkalitolerans</name>
    <dbReference type="NCBI Taxonomy" id="859059"/>
    <lineage>
        <taxon>Bacteria</taxon>
        <taxon>Pseudomonadati</taxon>
        <taxon>Pseudomonadota</taxon>
        <taxon>Gammaproteobacteria</taxon>
        <taxon>Alteromonadales</taxon>
        <taxon>Idiomarinaceae</taxon>
        <taxon>Aliidiomarina</taxon>
    </lineage>
</organism>
<protein>
    <submittedName>
        <fullName evidence="12">Molybdenum ABC transporter ATP-binding protein</fullName>
    </submittedName>
</protein>
<dbReference type="EMBL" id="PIPI01000002">
    <property type="protein sequence ID" value="RUO20744.1"/>
    <property type="molecule type" value="Genomic_DNA"/>
</dbReference>
<dbReference type="Pfam" id="PF00005">
    <property type="entry name" value="ABC_tran"/>
    <property type="match status" value="1"/>
</dbReference>
<feature type="compositionally biased region" description="Basic and acidic residues" evidence="9">
    <location>
        <begin position="1"/>
        <end position="15"/>
    </location>
</feature>
<dbReference type="PANTHER" id="PTHR43514">
    <property type="entry name" value="ABC TRANSPORTER I FAMILY MEMBER 10"/>
    <property type="match status" value="1"/>
</dbReference>
<dbReference type="Gene3D" id="2.40.50.100">
    <property type="match status" value="1"/>
</dbReference>
<keyword evidence="6" id="KW-1278">Translocase</keyword>
<dbReference type="InterPro" id="IPR005116">
    <property type="entry name" value="Transp-assoc_OB_typ1"/>
</dbReference>
<name>A0A432VW69_9GAMM</name>
<dbReference type="SMART" id="SM00382">
    <property type="entry name" value="AAA"/>
    <property type="match status" value="1"/>
</dbReference>
<dbReference type="SUPFAM" id="SSF50331">
    <property type="entry name" value="MOP-like"/>
    <property type="match status" value="1"/>
</dbReference>
<keyword evidence="4" id="KW-0547">Nucleotide-binding</keyword>
<keyword evidence="13" id="KW-1185">Reference proteome</keyword>
<dbReference type="InterPro" id="IPR003593">
    <property type="entry name" value="AAA+_ATPase"/>
</dbReference>
<evidence type="ECO:0000256" key="4">
    <source>
        <dbReference type="ARBA" id="ARBA00022741"/>
    </source>
</evidence>
<dbReference type="InterPro" id="IPR027417">
    <property type="entry name" value="P-loop_NTPase"/>
</dbReference>
<dbReference type="PROSITE" id="PS50893">
    <property type="entry name" value="ABC_TRANSPORTER_2"/>
    <property type="match status" value="1"/>
</dbReference>
<dbReference type="InterPro" id="IPR017871">
    <property type="entry name" value="ABC_transporter-like_CS"/>
</dbReference>
<dbReference type="RefSeq" id="WP_241972495.1">
    <property type="nucleotide sequence ID" value="NZ_PIPI01000002.1"/>
</dbReference>
<feature type="region of interest" description="Disordered" evidence="9">
    <location>
        <begin position="1"/>
        <end position="21"/>
    </location>
</feature>
<dbReference type="Proteomes" id="UP000288212">
    <property type="component" value="Unassembled WGS sequence"/>
</dbReference>
<dbReference type="Gene3D" id="3.40.50.300">
    <property type="entry name" value="P-loop containing nucleotide triphosphate hydrolases"/>
    <property type="match status" value="1"/>
</dbReference>
<evidence type="ECO:0000256" key="8">
    <source>
        <dbReference type="PROSITE-ProRule" id="PRU01213"/>
    </source>
</evidence>
<feature type="domain" description="Mop" evidence="11">
    <location>
        <begin position="334"/>
        <end position="399"/>
    </location>
</feature>
<keyword evidence="2" id="KW-1003">Cell membrane</keyword>
<keyword evidence="5 12" id="KW-0067">ATP-binding</keyword>
<evidence type="ECO:0000256" key="9">
    <source>
        <dbReference type="SAM" id="MobiDB-lite"/>
    </source>
</evidence>
<evidence type="ECO:0000259" key="11">
    <source>
        <dbReference type="PROSITE" id="PS51866"/>
    </source>
</evidence>
<dbReference type="SUPFAM" id="SSF52540">
    <property type="entry name" value="P-loop containing nucleoside triphosphate hydrolases"/>
    <property type="match status" value="1"/>
</dbReference>
<dbReference type="InterPro" id="IPR003439">
    <property type="entry name" value="ABC_transporter-like_ATP-bd"/>
</dbReference>
<reference evidence="12 13" key="1">
    <citation type="journal article" date="2011" name="Front. Microbiol.">
        <title>Genomic signatures of strain selection and enhancement in Bacillus atrophaeus var. globigii, a historical biowarfare simulant.</title>
        <authorList>
            <person name="Gibbons H.S."/>
            <person name="Broomall S.M."/>
            <person name="McNew L.A."/>
            <person name="Daligault H."/>
            <person name="Chapman C."/>
            <person name="Bruce D."/>
            <person name="Karavis M."/>
            <person name="Krepps M."/>
            <person name="McGregor P.A."/>
            <person name="Hong C."/>
            <person name="Park K.H."/>
            <person name="Akmal A."/>
            <person name="Feldman A."/>
            <person name="Lin J.S."/>
            <person name="Chang W.E."/>
            <person name="Higgs B.W."/>
            <person name="Demirev P."/>
            <person name="Lindquist J."/>
            <person name="Liem A."/>
            <person name="Fochler E."/>
            <person name="Read T.D."/>
            <person name="Tapia R."/>
            <person name="Johnson S."/>
            <person name="Bishop-Lilly K.A."/>
            <person name="Detter C."/>
            <person name="Han C."/>
            <person name="Sozhamannan S."/>
            <person name="Rosenzweig C.N."/>
            <person name="Skowronski E.W."/>
        </authorList>
    </citation>
    <scope>NUCLEOTIDE SEQUENCE [LARGE SCALE GENOMIC DNA]</scope>
    <source>
        <strain evidence="12 13">AK5</strain>
    </source>
</reference>
<dbReference type="GO" id="GO:0015689">
    <property type="term" value="P:molybdate ion transport"/>
    <property type="evidence" value="ECO:0007669"/>
    <property type="project" value="InterPro"/>
</dbReference>
<dbReference type="PANTHER" id="PTHR43514:SF4">
    <property type="entry name" value="ABC TRANSPORTER I FAMILY MEMBER 10"/>
    <property type="match status" value="1"/>
</dbReference>
<keyword evidence="3 8" id="KW-0500">Molybdenum</keyword>
<dbReference type="Pfam" id="PF03459">
    <property type="entry name" value="TOBE"/>
    <property type="match status" value="1"/>
</dbReference>
<dbReference type="InterPro" id="IPR004606">
    <property type="entry name" value="Mop_domain"/>
</dbReference>